<evidence type="ECO:0000256" key="3">
    <source>
        <dbReference type="ARBA" id="ARBA00022989"/>
    </source>
</evidence>
<dbReference type="RefSeq" id="WP_343958064.1">
    <property type="nucleotide sequence ID" value="NZ_BAAAKZ010000002.1"/>
</dbReference>
<comment type="caution">
    <text evidence="6">The sequence shown here is derived from an EMBL/GenBank/DDBJ whole genome shotgun (WGS) entry which is preliminary data.</text>
</comment>
<keyword evidence="3 5" id="KW-1133">Transmembrane helix</keyword>
<evidence type="ECO:0000256" key="5">
    <source>
        <dbReference type="SAM" id="Phobius"/>
    </source>
</evidence>
<protein>
    <submittedName>
        <fullName evidence="6">DoxX family protein</fullName>
    </submittedName>
</protein>
<evidence type="ECO:0000313" key="7">
    <source>
        <dbReference type="Proteomes" id="UP001597181"/>
    </source>
</evidence>
<dbReference type="Proteomes" id="UP001597181">
    <property type="component" value="Unassembled WGS sequence"/>
</dbReference>
<feature type="transmembrane region" description="Helical" evidence="5">
    <location>
        <begin position="71"/>
        <end position="89"/>
    </location>
</feature>
<dbReference type="Pfam" id="PF13564">
    <property type="entry name" value="DoxX_2"/>
    <property type="match status" value="1"/>
</dbReference>
<name>A0ABW3TMS8_9MICO</name>
<sequence length="121" mass="12847">MIFVPAPWWATALLAVVLTGDAVLSLRPPRFISSCLTGVGFPRDWWWTLIVIKLVAVAGLLAGIWVPGVALAAHVGVIAYFCCAVAAHVRATFFGVAFWFNCLGMLALAIGTAMLAFAGQL</sequence>
<dbReference type="EMBL" id="JBHTLY010000002">
    <property type="protein sequence ID" value="MFD1201524.1"/>
    <property type="molecule type" value="Genomic_DNA"/>
</dbReference>
<evidence type="ECO:0000256" key="4">
    <source>
        <dbReference type="ARBA" id="ARBA00023136"/>
    </source>
</evidence>
<proteinExistence type="predicted"/>
<keyword evidence="7" id="KW-1185">Reference proteome</keyword>
<dbReference type="InterPro" id="IPR032808">
    <property type="entry name" value="DoxX"/>
</dbReference>
<feature type="transmembrane region" description="Helical" evidence="5">
    <location>
        <begin position="96"/>
        <end position="118"/>
    </location>
</feature>
<evidence type="ECO:0000313" key="6">
    <source>
        <dbReference type="EMBL" id="MFD1201524.1"/>
    </source>
</evidence>
<comment type="subcellular location">
    <subcellularLocation>
        <location evidence="1">Membrane</location>
        <topology evidence="1">Multi-pass membrane protein</topology>
    </subcellularLocation>
</comment>
<feature type="transmembrane region" description="Helical" evidence="5">
    <location>
        <begin position="6"/>
        <end position="24"/>
    </location>
</feature>
<gene>
    <name evidence="6" type="ORF">ACFQ3U_06420</name>
</gene>
<evidence type="ECO:0000256" key="1">
    <source>
        <dbReference type="ARBA" id="ARBA00004141"/>
    </source>
</evidence>
<keyword evidence="2 5" id="KW-0812">Transmembrane</keyword>
<accession>A0ABW3TMS8</accession>
<evidence type="ECO:0000256" key="2">
    <source>
        <dbReference type="ARBA" id="ARBA00022692"/>
    </source>
</evidence>
<keyword evidence="4 5" id="KW-0472">Membrane</keyword>
<organism evidence="6 7">
    <name type="scientific">Leucobacter albus</name>
    <dbReference type="NCBI Taxonomy" id="272210"/>
    <lineage>
        <taxon>Bacteria</taxon>
        <taxon>Bacillati</taxon>
        <taxon>Actinomycetota</taxon>
        <taxon>Actinomycetes</taxon>
        <taxon>Micrococcales</taxon>
        <taxon>Microbacteriaceae</taxon>
        <taxon>Leucobacter</taxon>
    </lineage>
</organism>
<reference evidence="7" key="1">
    <citation type="journal article" date="2019" name="Int. J. Syst. Evol. Microbiol.">
        <title>The Global Catalogue of Microorganisms (GCM) 10K type strain sequencing project: providing services to taxonomists for standard genome sequencing and annotation.</title>
        <authorList>
            <consortium name="The Broad Institute Genomics Platform"/>
            <consortium name="The Broad Institute Genome Sequencing Center for Infectious Disease"/>
            <person name="Wu L."/>
            <person name="Ma J."/>
        </authorList>
    </citation>
    <scope>NUCLEOTIDE SEQUENCE [LARGE SCALE GENOMIC DNA]</scope>
    <source>
        <strain evidence="7">CCUG 50213</strain>
    </source>
</reference>
<feature type="transmembrane region" description="Helical" evidence="5">
    <location>
        <begin position="45"/>
        <end position="65"/>
    </location>
</feature>